<name>A0AAN6NRN6_9PEZI</name>
<dbReference type="PANTHER" id="PTHR43591">
    <property type="entry name" value="METHYLTRANSFERASE"/>
    <property type="match status" value="1"/>
</dbReference>
<evidence type="ECO:0000256" key="2">
    <source>
        <dbReference type="SAM" id="MobiDB-lite"/>
    </source>
</evidence>
<sequence length="370" mass="41377">MVTSPKSPQNNQASSPPPPVAAGSGPAPLTTEEQNAVGILPASHWTDQPIEEEDTVDDGASSIGSFTSTTASLSSTIFEYRTVHGRTYHGEVGNAEAWEPNDQRHVEAMEIFHHAMLVQLDGKLYLSPLDKKKVHRVLDIATGNGLWAIDFADEFPNAEVIGTDVSAIQPSWIPPNVKFEIDDCNREWTWAENSFDFINMRMLVGVVDDWDRLFRNAFRCCKPGGYVESCGSSISFLSDDGSVKEGSAMDQWGKVFTEAGKRLGRPFTLIEDDLQRKGMEAAGFVDIEFVDIQCPMGVWHPEKKAAERGLWYKIAIEADLEGYINYLCNLVMGWTPEETKMYAAAAKKEWNNPKIHGYFWLRVMYGRKPE</sequence>
<dbReference type="Pfam" id="PF13489">
    <property type="entry name" value="Methyltransf_23"/>
    <property type="match status" value="1"/>
</dbReference>
<dbReference type="EMBL" id="MU859254">
    <property type="protein sequence ID" value="KAK3948612.1"/>
    <property type="molecule type" value="Genomic_DNA"/>
</dbReference>
<organism evidence="3 4">
    <name type="scientific">Pseudoneurospora amorphoporcata</name>
    <dbReference type="NCBI Taxonomy" id="241081"/>
    <lineage>
        <taxon>Eukaryota</taxon>
        <taxon>Fungi</taxon>
        <taxon>Dikarya</taxon>
        <taxon>Ascomycota</taxon>
        <taxon>Pezizomycotina</taxon>
        <taxon>Sordariomycetes</taxon>
        <taxon>Sordariomycetidae</taxon>
        <taxon>Sordariales</taxon>
        <taxon>Sordariaceae</taxon>
        <taxon>Pseudoneurospora</taxon>
    </lineage>
</organism>
<reference evidence="3" key="1">
    <citation type="journal article" date="2023" name="Mol. Phylogenet. Evol.">
        <title>Genome-scale phylogeny and comparative genomics of the fungal order Sordariales.</title>
        <authorList>
            <person name="Hensen N."/>
            <person name="Bonometti L."/>
            <person name="Westerberg I."/>
            <person name="Brannstrom I.O."/>
            <person name="Guillou S."/>
            <person name="Cros-Aarteil S."/>
            <person name="Calhoun S."/>
            <person name="Haridas S."/>
            <person name="Kuo A."/>
            <person name="Mondo S."/>
            <person name="Pangilinan J."/>
            <person name="Riley R."/>
            <person name="LaButti K."/>
            <person name="Andreopoulos B."/>
            <person name="Lipzen A."/>
            <person name="Chen C."/>
            <person name="Yan M."/>
            <person name="Daum C."/>
            <person name="Ng V."/>
            <person name="Clum A."/>
            <person name="Steindorff A."/>
            <person name="Ohm R.A."/>
            <person name="Martin F."/>
            <person name="Silar P."/>
            <person name="Natvig D.O."/>
            <person name="Lalanne C."/>
            <person name="Gautier V."/>
            <person name="Ament-Velasquez S.L."/>
            <person name="Kruys A."/>
            <person name="Hutchinson M.I."/>
            <person name="Powell A.J."/>
            <person name="Barry K."/>
            <person name="Miller A.N."/>
            <person name="Grigoriev I.V."/>
            <person name="Debuchy R."/>
            <person name="Gladieux P."/>
            <person name="Hiltunen Thoren M."/>
            <person name="Johannesson H."/>
        </authorList>
    </citation>
    <scope>NUCLEOTIDE SEQUENCE</scope>
    <source>
        <strain evidence="3">CBS 626.80</strain>
    </source>
</reference>
<dbReference type="InterPro" id="IPR029063">
    <property type="entry name" value="SAM-dependent_MTases_sf"/>
</dbReference>
<keyword evidence="4" id="KW-1185">Reference proteome</keyword>
<feature type="compositionally biased region" description="Low complexity" evidence="2">
    <location>
        <begin position="1"/>
        <end position="14"/>
    </location>
</feature>
<accession>A0AAN6NRN6</accession>
<dbReference type="GO" id="GO:0032259">
    <property type="term" value="P:methylation"/>
    <property type="evidence" value="ECO:0007669"/>
    <property type="project" value="UniProtKB-KW"/>
</dbReference>
<gene>
    <name evidence="3" type="ORF">QBC32DRAFT_351150</name>
</gene>
<keyword evidence="3" id="KW-0489">Methyltransferase</keyword>
<proteinExistence type="inferred from homology"/>
<reference evidence="3" key="2">
    <citation type="submission" date="2023-06" db="EMBL/GenBank/DDBJ databases">
        <authorList>
            <consortium name="Lawrence Berkeley National Laboratory"/>
            <person name="Mondo S.J."/>
            <person name="Hensen N."/>
            <person name="Bonometti L."/>
            <person name="Westerberg I."/>
            <person name="Brannstrom I.O."/>
            <person name="Guillou S."/>
            <person name="Cros-Aarteil S."/>
            <person name="Calhoun S."/>
            <person name="Haridas S."/>
            <person name="Kuo A."/>
            <person name="Pangilinan J."/>
            <person name="Riley R."/>
            <person name="Labutti K."/>
            <person name="Andreopoulos B."/>
            <person name="Lipzen A."/>
            <person name="Chen C."/>
            <person name="Yanf M."/>
            <person name="Daum C."/>
            <person name="Ng V."/>
            <person name="Clum A."/>
            <person name="Steindorff A."/>
            <person name="Ohm R."/>
            <person name="Martin F."/>
            <person name="Silar P."/>
            <person name="Natvig D."/>
            <person name="Lalanne C."/>
            <person name="Gautier V."/>
            <person name="Ament-Velasquez S.L."/>
            <person name="Kruys A."/>
            <person name="Hutchinson M.I."/>
            <person name="Powell A.J."/>
            <person name="Barry K."/>
            <person name="Miller A.N."/>
            <person name="Grigoriev I.V."/>
            <person name="Debuchy R."/>
            <person name="Gladieux P."/>
            <person name="Thoren M.H."/>
            <person name="Johannesson H."/>
        </authorList>
    </citation>
    <scope>NUCLEOTIDE SEQUENCE</scope>
    <source>
        <strain evidence="3">CBS 626.80</strain>
    </source>
</reference>
<dbReference type="SUPFAM" id="SSF53335">
    <property type="entry name" value="S-adenosyl-L-methionine-dependent methyltransferases"/>
    <property type="match status" value="1"/>
</dbReference>
<dbReference type="CDD" id="cd02440">
    <property type="entry name" value="AdoMet_MTases"/>
    <property type="match status" value="1"/>
</dbReference>
<protein>
    <submittedName>
        <fullName evidence="3">S-adenosyl-L-methionine-dependent methyltransferase</fullName>
    </submittedName>
</protein>
<dbReference type="PANTHER" id="PTHR43591:SF10">
    <property type="entry name" value="ABC TRANSMEMBRANE TYPE-1 DOMAIN-CONTAINING PROTEIN-RELATED"/>
    <property type="match status" value="1"/>
</dbReference>
<evidence type="ECO:0000256" key="1">
    <source>
        <dbReference type="ARBA" id="ARBA00038158"/>
    </source>
</evidence>
<dbReference type="Gene3D" id="3.40.50.150">
    <property type="entry name" value="Vaccinia Virus protein VP39"/>
    <property type="match status" value="1"/>
</dbReference>
<dbReference type="Proteomes" id="UP001303222">
    <property type="component" value="Unassembled WGS sequence"/>
</dbReference>
<dbReference type="AlphaFoldDB" id="A0AAN6NRN6"/>
<dbReference type="GO" id="GO:0008168">
    <property type="term" value="F:methyltransferase activity"/>
    <property type="evidence" value="ECO:0007669"/>
    <property type="project" value="UniProtKB-KW"/>
</dbReference>
<feature type="region of interest" description="Disordered" evidence="2">
    <location>
        <begin position="1"/>
        <end position="37"/>
    </location>
</feature>
<comment type="similarity">
    <text evidence="1">Belongs to the methyltransferase superfamily. LaeA methyltransferase family.</text>
</comment>
<keyword evidence="3" id="KW-0808">Transferase</keyword>
<evidence type="ECO:0000313" key="3">
    <source>
        <dbReference type="EMBL" id="KAK3948612.1"/>
    </source>
</evidence>
<comment type="caution">
    <text evidence="3">The sequence shown here is derived from an EMBL/GenBank/DDBJ whole genome shotgun (WGS) entry which is preliminary data.</text>
</comment>
<evidence type="ECO:0000313" key="4">
    <source>
        <dbReference type="Proteomes" id="UP001303222"/>
    </source>
</evidence>